<dbReference type="SUPFAM" id="SSF103263">
    <property type="entry name" value="Chorismate synthase, AroC"/>
    <property type="match status" value="1"/>
</dbReference>
<dbReference type="GO" id="GO:0005829">
    <property type="term" value="C:cytosol"/>
    <property type="evidence" value="ECO:0007669"/>
    <property type="project" value="TreeGrafter"/>
</dbReference>
<dbReference type="InterPro" id="IPR035904">
    <property type="entry name" value="Chorismate_synth_AroC_sf"/>
</dbReference>
<evidence type="ECO:0000256" key="1">
    <source>
        <dbReference type="ARBA" id="ARBA00005044"/>
    </source>
</evidence>
<comment type="caution">
    <text evidence="14">The sequence shown here is derived from an EMBL/GenBank/DDBJ whole genome shotgun (WGS) entry which is preliminary data.</text>
</comment>
<dbReference type="NCBIfam" id="NF003793">
    <property type="entry name" value="PRK05382.1"/>
    <property type="match status" value="1"/>
</dbReference>
<dbReference type="NCBIfam" id="TIGR00033">
    <property type="entry name" value="aroC"/>
    <property type="match status" value="1"/>
</dbReference>
<sequence length="401" mass="41643">MFSWSTAGESHGPALIALMEGAPAGVRISSADISRALARRRQGHGRGARQKFERDELTVLSGIRHGKTIGSPIALEIGNSEWPKWRAVMSADPVDPSELTRDAGTGDPREIARNKPLTKPRPGHADLVGMNKYGFDDARPVLERASARETAARVALGAIAAAVNGQVAGVSVLSRVVRIGNVVDESAPPGPDAAEALDASPVRCLDPAVEAAMVAEIDEAKKDGDTLGGVVEVLVYGVPQGLGTYATPMGRLDARLAAAAMSIQSVKGVEIGDGFTGAGRRGSVAHDEIVREGALRRLTNRAGGIEGGMSNGEAIRIRLAFKPISTVPRALRTIDTATGEPATALHQRSDVTAVVPGAVVAEAMASLVVAQALIEKTGGDCADQMRESLAAYLASIPEARA</sequence>
<dbReference type="RefSeq" id="WP_064231729.1">
    <property type="nucleotide sequence ID" value="NZ_LVZK01000001.1"/>
</dbReference>
<dbReference type="EC" id="4.2.3.5" evidence="3 11"/>
<dbReference type="PANTHER" id="PTHR21085">
    <property type="entry name" value="CHORISMATE SYNTHASE"/>
    <property type="match status" value="1"/>
</dbReference>
<feature type="binding site" evidence="11">
    <location>
        <begin position="322"/>
        <end position="326"/>
    </location>
    <ligand>
        <name>FMN</name>
        <dbReference type="ChEBI" id="CHEBI:58210"/>
    </ligand>
</feature>
<dbReference type="PROSITE" id="PS00788">
    <property type="entry name" value="CHORISMATE_SYNTHASE_2"/>
    <property type="match status" value="1"/>
</dbReference>
<keyword evidence="8 11" id="KW-0521">NADP</keyword>
<keyword evidence="9 11" id="KW-0057">Aromatic amino acid biosynthesis</keyword>
<dbReference type="Gene3D" id="3.60.150.10">
    <property type="entry name" value="Chorismate synthase AroC"/>
    <property type="match status" value="1"/>
</dbReference>
<evidence type="ECO:0000256" key="9">
    <source>
        <dbReference type="ARBA" id="ARBA00023141"/>
    </source>
</evidence>
<evidence type="ECO:0000256" key="6">
    <source>
        <dbReference type="ARBA" id="ARBA00022643"/>
    </source>
</evidence>
<dbReference type="InterPro" id="IPR000453">
    <property type="entry name" value="Chorismate_synth"/>
</dbReference>
<dbReference type="GO" id="GO:0009423">
    <property type="term" value="P:chorismate biosynthetic process"/>
    <property type="evidence" value="ECO:0007669"/>
    <property type="project" value="UniProtKB-UniRule"/>
</dbReference>
<feature type="binding site" evidence="11">
    <location>
        <begin position="264"/>
        <end position="265"/>
    </location>
    <ligand>
        <name>FMN</name>
        <dbReference type="ChEBI" id="CHEBI:58210"/>
    </ligand>
</feature>
<feature type="binding site" evidence="11">
    <location>
        <position position="46"/>
    </location>
    <ligand>
        <name>NADP(+)</name>
        <dbReference type="ChEBI" id="CHEBI:58349"/>
    </ligand>
</feature>
<dbReference type="PANTHER" id="PTHR21085:SF0">
    <property type="entry name" value="CHORISMATE SYNTHASE"/>
    <property type="match status" value="1"/>
</dbReference>
<comment type="cofactor">
    <cofactor evidence="11 12">
        <name>FMNH2</name>
        <dbReference type="ChEBI" id="CHEBI:57618"/>
    </cofactor>
    <text evidence="11 12">Reduced FMN (FMNH(2)).</text>
</comment>
<reference evidence="14 15" key="1">
    <citation type="submission" date="2016-04" db="EMBL/GenBank/DDBJ databases">
        <title>Peptidophaga gingivicola gen. nov., sp. nov., isolated from human subgingival plaque.</title>
        <authorList>
            <person name="Beall C.J."/>
            <person name="Mokrzan E.M."/>
            <person name="Griffen A.L."/>
            <person name="Leys E.J."/>
        </authorList>
    </citation>
    <scope>NUCLEOTIDE SEQUENCE [LARGE SCALE GENOMIC DNA]</scope>
    <source>
        <strain evidence="14 15">BA112</strain>
    </source>
</reference>
<evidence type="ECO:0000256" key="11">
    <source>
        <dbReference type="HAMAP-Rule" id="MF_00300"/>
    </source>
</evidence>
<evidence type="ECO:0000256" key="13">
    <source>
        <dbReference type="SAM" id="MobiDB-lite"/>
    </source>
</evidence>
<dbReference type="FunFam" id="3.60.150.10:FF:000002">
    <property type="entry name" value="Chorismate synthase"/>
    <property type="match status" value="1"/>
</dbReference>
<keyword evidence="5 11" id="KW-0285">Flavoprotein</keyword>
<dbReference type="AlphaFoldDB" id="A0A179B609"/>
<comment type="subunit">
    <text evidence="11">Homotetramer.</text>
</comment>
<comment type="pathway">
    <text evidence="1 11 12">Metabolic intermediate biosynthesis; chorismate biosynthesis; chorismate from D-erythrose 4-phosphate and phosphoenolpyruvate: step 7/7.</text>
</comment>
<dbReference type="PIRSF" id="PIRSF001456">
    <property type="entry name" value="Chorismate_synth"/>
    <property type="match status" value="1"/>
</dbReference>
<organism evidence="14 15">
    <name type="scientific">Peptidiphaga gingivicola</name>
    <dbReference type="NCBI Taxonomy" id="2741497"/>
    <lineage>
        <taxon>Bacteria</taxon>
        <taxon>Bacillati</taxon>
        <taxon>Actinomycetota</taxon>
        <taxon>Actinomycetes</taxon>
        <taxon>Actinomycetales</taxon>
        <taxon>Actinomycetaceae</taxon>
        <taxon>Peptidiphaga</taxon>
    </lineage>
</organism>
<dbReference type="Proteomes" id="UP000078368">
    <property type="component" value="Unassembled WGS sequence"/>
</dbReference>
<feature type="binding site" evidence="11">
    <location>
        <position position="40"/>
    </location>
    <ligand>
        <name>NADP(+)</name>
        <dbReference type="ChEBI" id="CHEBI:58349"/>
    </ligand>
</feature>
<keyword evidence="4 11" id="KW-0028">Amino-acid biosynthesis</keyword>
<dbReference type="Pfam" id="PF01264">
    <property type="entry name" value="Chorismate_synt"/>
    <property type="match status" value="1"/>
</dbReference>
<comment type="similarity">
    <text evidence="2 11 12">Belongs to the chorismate synthase family.</text>
</comment>
<dbReference type="InterPro" id="IPR020541">
    <property type="entry name" value="Chorismate_synthase_CS"/>
</dbReference>
<evidence type="ECO:0000256" key="12">
    <source>
        <dbReference type="RuleBase" id="RU000605"/>
    </source>
</evidence>
<evidence type="ECO:0000313" key="15">
    <source>
        <dbReference type="Proteomes" id="UP000078368"/>
    </source>
</evidence>
<dbReference type="STRING" id="1823756.A4H34_07120"/>
<dbReference type="PROSITE" id="PS00787">
    <property type="entry name" value="CHORISMATE_SYNTHASE_1"/>
    <property type="match status" value="1"/>
</dbReference>
<name>A0A179B609_9ACTO</name>
<dbReference type="PROSITE" id="PS00789">
    <property type="entry name" value="CHORISMATE_SYNTHASE_3"/>
    <property type="match status" value="1"/>
</dbReference>
<keyword evidence="10 11" id="KW-0456">Lyase</keyword>
<feature type="binding site" evidence="11">
    <location>
        <begin position="144"/>
        <end position="146"/>
    </location>
    <ligand>
        <name>FMN</name>
        <dbReference type="ChEBI" id="CHEBI:58210"/>
    </ligand>
</feature>
<dbReference type="HAMAP" id="MF_00300">
    <property type="entry name" value="Chorismate_synth"/>
    <property type="match status" value="1"/>
</dbReference>
<evidence type="ECO:0000256" key="7">
    <source>
        <dbReference type="ARBA" id="ARBA00022827"/>
    </source>
</evidence>
<evidence type="ECO:0000313" key="14">
    <source>
        <dbReference type="EMBL" id="OAP87136.1"/>
    </source>
</evidence>
<dbReference type="GO" id="GO:0004107">
    <property type="term" value="F:chorismate synthase activity"/>
    <property type="evidence" value="ECO:0007669"/>
    <property type="project" value="UniProtKB-UniRule"/>
</dbReference>
<evidence type="ECO:0000256" key="3">
    <source>
        <dbReference type="ARBA" id="ARBA00013036"/>
    </source>
</evidence>
<dbReference type="UniPathway" id="UPA00053">
    <property type="reaction ID" value="UER00090"/>
</dbReference>
<accession>A0A179B609</accession>
<evidence type="ECO:0000256" key="5">
    <source>
        <dbReference type="ARBA" id="ARBA00022630"/>
    </source>
</evidence>
<feature type="region of interest" description="Disordered" evidence="13">
    <location>
        <begin position="93"/>
        <end position="126"/>
    </location>
</feature>
<protein>
    <recommendedName>
        <fullName evidence="3 11">Chorismate synthase</fullName>
        <shortName evidence="11">CS</shortName>
        <ecNumber evidence="3 11">4.2.3.5</ecNumber>
    </recommendedName>
    <alternativeName>
        <fullName evidence="11">5-enolpyruvylshikimate-3-phosphate phospholyase</fullName>
    </alternativeName>
</protein>
<gene>
    <name evidence="11" type="primary">aroC</name>
    <name evidence="14" type="ORF">A4H34_07120</name>
</gene>
<keyword evidence="7 11" id="KW-0274">FAD</keyword>
<dbReference type="GO" id="GO:0009073">
    <property type="term" value="P:aromatic amino acid family biosynthetic process"/>
    <property type="evidence" value="ECO:0007669"/>
    <property type="project" value="UniProtKB-KW"/>
</dbReference>
<keyword evidence="15" id="KW-1185">Reference proteome</keyword>
<dbReference type="GO" id="GO:0008652">
    <property type="term" value="P:amino acid biosynthetic process"/>
    <property type="evidence" value="ECO:0007669"/>
    <property type="project" value="UniProtKB-KW"/>
</dbReference>
<comment type="function">
    <text evidence="11">Catalyzes the anti-1,4-elimination of the C-3 phosphate and the C-6 proR hydrogen from 5-enolpyruvylshikimate-3-phosphate (EPSP) to yield chorismate, which is the branch point compound that serves as the starting substrate for the three terminal pathways of aromatic amino acid biosynthesis. This reaction introduces a second double bond into the aromatic ring system.</text>
</comment>
<evidence type="ECO:0000256" key="4">
    <source>
        <dbReference type="ARBA" id="ARBA00022605"/>
    </source>
</evidence>
<dbReference type="EMBL" id="LVZK01000001">
    <property type="protein sequence ID" value="OAP87136.1"/>
    <property type="molecule type" value="Genomic_DNA"/>
</dbReference>
<evidence type="ECO:0000256" key="8">
    <source>
        <dbReference type="ARBA" id="ARBA00022857"/>
    </source>
</evidence>
<feature type="binding site" evidence="11">
    <location>
        <position position="307"/>
    </location>
    <ligand>
        <name>FMN</name>
        <dbReference type="ChEBI" id="CHEBI:58210"/>
    </ligand>
</feature>
<comment type="catalytic activity">
    <reaction evidence="11 12">
        <text>5-O-(1-carboxyvinyl)-3-phosphoshikimate = chorismate + phosphate</text>
        <dbReference type="Rhea" id="RHEA:21020"/>
        <dbReference type="ChEBI" id="CHEBI:29748"/>
        <dbReference type="ChEBI" id="CHEBI:43474"/>
        <dbReference type="ChEBI" id="CHEBI:57701"/>
        <dbReference type="EC" id="4.2.3.5"/>
    </reaction>
</comment>
<keyword evidence="6 11" id="KW-0288">FMN</keyword>
<dbReference type="GO" id="GO:0010181">
    <property type="term" value="F:FMN binding"/>
    <property type="evidence" value="ECO:0007669"/>
    <property type="project" value="TreeGrafter"/>
</dbReference>
<proteinExistence type="inferred from homology"/>
<evidence type="ECO:0000256" key="10">
    <source>
        <dbReference type="ARBA" id="ARBA00023239"/>
    </source>
</evidence>
<evidence type="ECO:0000256" key="2">
    <source>
        <dbReference type="ARBA" id="ARBA00008014"/>
    </source>
</evidence>
<feature type="binding site" evidence="11">
    <location>
        <position position="348"/>
    </location>
    <ligand>
        <name>FMN</name>
        <dbReference type="ChEBI" id="CHEBI:58210"/>
    </ligand>
</feature>
<dbReference type="OrthoDB" id="9771806at2"/>
<dbReference type="CDD" id="cd07304">
    <property type="entry name" value="Chorismate_synthase"/>
    <property type="match status" value="1"/>
</dbReference>